<dbReference type="Proteomes" id="UP001595814">
    <property type="component" value="Unassembled WGS sequence"/>
</dbReference>
<evidence type="ECO:0000313" key="2">
    <source>
        <dbReference type="Proteomes" id="UP001595814"/>
    </source>
</evidence>
<proteinExistence type="predicted"/>
<accession>A0ABV8JPX4</accession>
<sequence>MGVKCLHTIILFCFTLFLGSCKEKRQKSDLEITFSQDTLHLGYTYWWDESGPFIGYCGTPHTLIAMGSIVQMDAPNDDAGPLYTSQKGSIQLEKVFLINNPKKNAYHQHGYLNTDCFYKSGLKIGDKVLVFCYEYDDELIIPGQESIIPIGDWNHPLVNSTKTFIDKDENPLKIEKDTTLWEAYGHGTSLKRIIECRETTSK</sequence>
<organism evidence="1 2">
    <name type="scientific">Euzebyella saccharophila</name>
    <dbReference type="NCBI Taxonomy" id="679664"/>
    <lineage>
        <taxon>Bacteria</taxon>
        <taxon>Pseudomonadati</taxon>
        <taxon>Bacteroidota</taxon>
        <taxon>Flavobacteriia</taxon>
        <taxon>Flavobacteriales</taxon>
        <taxon>Flavobacteriaceae</taxon>
        <taxon>Euzebyella</taxon>
    </lineage>
</organism>
<dbReference type="EMBL" id="JBHSAW010000004">
    <property type="protein sequence ID" value="MFC4095928.1"/>
    <property type="molecule type" value="Genomic_DNA"/>
</dbReference>
<reference evidence="2" key="1">
    <citation type="journal article" date="2019" name="Int. J. Syst. Evol. Microbiol.">
        <title>The Global Catalogue of Microorganisms (GCM) 10K type strain sequencing project: providing services to taxonomists for standard genome sequencing and annotation.</title>
        <authorList>
            <consortium name="The Broad Institute Genomics Platform"/>
            <consortium name="The Broad Institute Genome Sequencing Center for Infectious Disease"/>
            <person name="Wu L."/>
            <person name="Ma J."/>
        </authorList>
    </citation>
    <scope>NUCLEOTIDE SEQUENCE [LARGE SCALE GENOMIC DNA]</scope>
    <source>
        <strain evidence="2">CECT 7477</strain>
    </source>
</reference>
<gene>
    <name evidence="1" type="ORF">ACFOUT_08580</name>
</gene>
<dbReference type="RefSeq" id="WP_192460440.1">
    <property type="nucleotide sequence ID" value="NZ_JACYFJ010000001.1"/>
</dbReference>
<dbReference type="PROSITE" id="PS51257">
    <property type="entry name" value="PROKAR_LIPOPROTEIN"/>
    <property type="match status" value="1"/>
</dbReference>
<comment type="caution">
    <text evidence="1">The sequence shown here is derived from an EMBL/GenBank/DDBJ whole genome shotgun (WGS) entry which is preliminary data.</text>
</comment>
<protein>
    <submittedName>
        <fullName evidence="1">Uncharacterized protein</fullName>
    </submittedName>
</protein>
<name>A0ABV8JPX4_9FLAO</name>
<evidence type="ECO:0000313" key="1">
    <source>
        <dbReference type="EMBL" id="MFC4095928.1"/>
    </source>
</evidence>
<keyword evidence="2" id="KW-1185">Reference proteome</keyword>